<sequence>MPIISRFTLNLSGYEKLHDLIAAPVNFLDPAISVHSGDGV</sequence>
<name>A0A383DCV0_9ZZZZ</name>
<gene>
    <name evidence="1" type="ORF">METZ01_LOCUS494939</name>
</gene>
<proteinExistence type="predicted"/>
<evidence type="ECO:0000313" key="1">
    <source>
        <dbReference type="EMBL" id="SVE42085.1"/>
    </source>
</evidence>
<dbReference type="AlphaFoldDB" id="A0A383DCV0"/>
<accession>A0A383DCV0</accession>
<organism evidence="1">
    <name type="scientific">marine metagenome</name>
    <dbReference type="NCBI Taxonomy" id="408172"/>
    <lineage>
        <taxon>unclassified sequences</taxon>
        <taxon>metagenomes</taxon>
        <taxon>ecological metagenomes</taxon>
    </lineage>
</organism>
<feature type="non-terminal residue" evidence="1">
    <location>
        <position position="40"/>
    </location>
</feature>
<dbReference type="EMBL" id="UINC01216090">
    <property type="protein sequence ID" value="SVE42085.1"/>
    <property type="molecule type" value="Genomic_DNA"/>
</dbReference>
<protein>
    <submittedName>
        <fullName evidence="1">Uncharacterized protein</fullName>
    </submittedName>
</protein>
<reference evidence="1" key="1">
    <citation type="submission" date="2018-05" db="EMBL/GenBank/DDBJ databases">
        <authorList>
            <person name="Lanie J.A."/>
            <person name="Ng W.-L."/>
            <person name="Kazmierczak K.M."/>
            <person name="Andrzejewski T.M."/>
            <person name="Davidsen T.M."/>
            <person name="Wayne K.J."/>
            <person name="Tettelin H."/>
            <person name="Glass J.I."/>
            <person name="Rusch D."/>
            <person name="Podicherti R."/>
            <person name="Tsui H.-C.T."/>
            <person name="Winkler M.E."/>
        </authorList>
    </citation>
    <scope>NUCLEOTIDE SEQUENCE</scope>
</reference>